<dbReference type="EMBL" id="AP025591">
    <property type="protein sequence ID" value="BDG03677.1"/>
    <property type="molecule type" value="Genomic_DNA"/>
</dbReference>
<accession>A0ABM7WVZ9</accession>
<evidence type="ECO:0008006" key="4">
    <source>
        <dbReference type="Google" id="ProtNLM"/>
    </source>
</evidence>
<feature type="region of interest" description="Disordered" evidence="1">
    <location>
        <begin position="73"/>
        <end position="155"/>
    </location>
</feature>
<name>A0ABM7WVZ9_9BACT</name>
<organism evidence="2 3">
    <name type="scientific">Anaeromyxobacter oryzae</name>
    <dbReference type="NCBI Taxonomy" id="2918170"/>
    <lineage>
        <taxon>Bacteria</taxon>
        <taxon>Pseudomonadati</taxon>
        <taxon>Myxococcota</taxon>
        <taxon>Myxococcia</taxon>
        <taxon>Myxococcales</taxon>
        <taxon>Cystobacterineae</taxon>
        <taxon>Anaeromyxobacteraceae</taxon>
        <taxon>Anaeromyxobacter</taxon>
    </lineage>
</organism>
<protein>
    <recommendedName>
        <fullName evidence="4">DUF5666 domain-containing protein</fullName>
    </recommendedName>
</protein>
<evidence type="ECO:0000313" key="3">
    <source>
        <dbReference type="Proteomes" id="UP001162891"/>
    </source>
</evidence>
<gene>
    <name evidence="2" type="ORF">AMOR_26730</name>
</gene>
<sequence length="155" mass="15550">MSRIGIAVAAGCLALAACRKQGGEAGGQRPQGGTQEVTGTVARADETRLVIRAPDRPDVTLRVSDRTTVKVDGQPASIDRLEEGTSVRASFQTGHGGRPTAITVEAQSPLEKGGTTGGAHARTESGAHGGTGSSPAGDGPNMGPNAPFAGPKRGK</sequence>
<reference evidence="3" key="1">
    <citation type="journal article" date="2022" name="Int. J. Syst. Evol. Microbiol.">
        <title>Anaeromyxobacter oryzae sp. nov., Anaeromyxobacter diazotrophicus sp. nov. and Anaeromyxobacter paludicola sp. nov., isolated from paddy soils.</title>
        <authorList>
            <person name="Itoh H."/>
            <person name="Xu Z."/>
            <person name="Mise K."/>
            <person name="Masuda Y."/>
            <person name="Ushijima N."/>
            <person name="Hayakawa C."/>
            <person name="Shiratori Y."/>
            <person name="Senoo K."/>
        </authorList>
    </citation>
    <scope>NUCLEOTIDE SEQUENCE [LARGE SCALE GENOMIC DNA]</scope>
    <source>
        <strain evidence="3">Red232</strain>
    </source>
</reference>
<proteinExistence type="predicted"/>
<evidence type="ECO:0000313" key="2">
    <source>
        <dbReference type="EMBL" id="BDG03677.1"/>
    </source>
</evidence>
<dbReference type="PROSITE" id="PS51257">
    <property type="entry name" value="PROKAR_LIPOPROTEIN"/>
    <property type="match status" value="1"/>
</dbReference>
<dbReference type="RefSeq" id="WP_248361885.1">
    <property type="nucleotide sequence ID" value="NZ_AP025591.1"/>
</dbReference>
<keyword evidence="3" id="KW-1185">Reference proteome</keyword>
<dbReference type="Proteomes" id="UP001162891">
    <property type="component" value="Chromosome"/>
</dbReference>
<evidence type="ECO:0000256" key="1">
    <source>
        <dbReference type="SAM" id="MobiDB-lite"/>
    </source>
</evidence>